<dbReference type="PROSITE" id="PS00154">
    <property type="entry name" value="ATPASE_E1_E2"/>
    <property type="match status" value="1"/>
</dbReference>
<evidence type="ECO:0000313" key="12">
    <source>
        <dbReference type="EMBL" id="NWH04647.1"/>
    </source>
</evidence>
<dbReference type="AlphaFoldDB" id="A0A850T8W3"/>
<dbReference type="GO" id="GO:0016887">
    <property type="term" value="F:ATP hydrolysis activity"/>
    <property type="evidence" value="ECO:0007669"/>
    <property type="project" value="InterPro"/>
</dbReference>
<feature type="transmembrane region" description="Helical" evidence="10">
    <location>
        <begin position="286"/>
        <end position="311"/>
    </location>
</feature>
<dbReference type="EMBL" id="JACADJ010000015">
    <property type="protein sequence ID" value="NWH04647.1"/>
    <property type="molecule type" value="Genomic_DNA"/>
</dbReference>
<dbReference type="InterPro" id="IPR023298">
    <property type="entry name" value="ATPase_P-typ_TM_dom_sf"/>
</dbReference>
<evidence type="ECO:0000256" key="5">
    <source>
        <dbReference type="ARBA" id="ARBA00022741"/>
    </source>
</evidence>
<keyword evidence="4" id="KW-0479">Metal-binding</keyword>
<dbReference type="SMART" id="SM00831">
    <property type="entry name" value="Cation_ATPase_N"/>
    <property type="match status" value="1"/>
</dbReference>
<dbReference type="Gene3D" id="2.70.150.10">
    <property type="entry name" value="Calcium-transporting ATPase, cytoplasmic transduction domain A"/>
    <property type="match status" value="1"/>
</dbReference>
<dbReference type="InterPro" id="IPR006068">
    <property type="entry name" value="ATPase_P-typ_cation-transptr_C"/>
</dbReference>
<keyword evidence="6" id="KW-0067">ATP-binding</keyword>
<dbReference type="SFLD" id="SFLDS00003">
    <property type="entry name" value="Haloacid_Dehalogenase"/>
    <property type="match status" value="1"/>
</dbReference>
<evidence type="ECO:0000256" key="10">
    <source>
        <dbReference type="SAM" id="Phobius"/>
    </source>
</evidence>
<dbReference type="InterPro" id="IPR023214">
    <property type="entry name" value="HAD_sf"/>
</dbReference>
<evidence type="ECO:0000256" key="4">
    <source>
        <dbReference type="ARBA" id="ARBA00022723"/>
    </source>
</evidence>
<feature type="transmembrane region" description="Helical" evidence="10">
    <location>
        <begin position="854"/>
        <end position="874"/>
    </location>
</feature>
<feature type="transmembrane region" description="Helical" evidence="10">
    <location>
        <begin position="248"/>
        <end position="266"/>
    </location>
</feature>
<dbReference type="SFLD" id="SFLDG00002">
    <property type="entry name" value="C1.7:_P-type_atpase_like"/>
    <property type="match status" value="1"/>
</dbReference>
<dbReference type="InterPro" id="IPR023299">
    <property type="entry name" value="ATPase_P-typ_cyto_dom_N"/>
</dbReference>
<dbReference type="GO" id="GO:0098662">
    <property type="term" value="P:inorganic cation transmembrane transport"/>
    <property type="evidence" value="ECO:0007669"/>
    <property type="project" value="UniProtKB-ARBA"/>
</dbReference>
<evidence type="ECO:0000256" key="7">
    <source>
        <dbReference type="ARBA" id="ARBA00022967"/>
    </source>
</evidence>
<dbReference type="PRINTS" id="PR00120">
    <property type="entry name" value="HATPASE"/>
</dbReference>
<accession>A0A850T8W3</accession>
<organism evidence="12 13">
    <name type="scientific">Desulfobacter latus</name>
    <dbReference type="NCBI Taxonomy" id="2292"/>
    <lineage>
        <taxon>Bacteria</taxon>
        <taxon>Pseudomonadati</taxon>
        <taxon>Thermodesulfobacteriota</taxon>
        <taxon>Desulfobacteria</taxon>
        <taxon>Desulfobacterales</taxon>
        <taxon>Desulfobacteraceae</taxon>
        <taxon>Desulfobacter</taxon>
    </lineage>
</organism>
<feature type="domain" description="Cation-transporting P-type ATPase N-terminal" evidence="11">
    <location>
        <begin position="11"/>
        <end position="84"/>
    </location>
</feature>
<dbReference type="InterPro" id="IPR004014">
    <property type="entry name" value="ATPase_P-typ_cation-transptr_N"/>
</dbReference>
<feature type="transmembrane region" description="Helical" evidence="10">
    <location>
        <begin position="774"/>
        <end position="797"/>
    </location>
</feature>
<dbReference type="Pfam" id="PF13246">
    <property type="entry name" value="Cation_ATPase"/>
    <property type="match status" value="1"/>
</dbReference>
<dbReference type="GO" id="GO:0046873">
    <property type="term" value="F:metal ion transmembrane transporter activity"/>
    <property type="evidence" value="ECO:0007669"/>
    <property type="project" value="UniProtKB-ARBA"/>
</dbReference>
<evidence type="ECO:0000256" key="8">
    <source>
        <dbReference type="ARBA" id="ARBA00022989"/>
    </source>
</evidence>
<dbReference type="RefSeq" id="WP_178366101.1">
    <property type="nucleotide sequence ID" value="NZ_JACADJ010000015.1"/>
</dbReference>
<dbReference type="Pfam" id="PF00122">
    <property type="entry name" value="E1-E2_ATPase"/>
    <property type="match status" value="1"/>
</dbReference>
<feature type="transmembrane region" description="Helical" evidence="10">
    <location>
        <begin position="59"/>
        <end position="82"/>
    </location>
</feature>
<dbReference type="PRINTS" id="PR00119">
    <property type="entry name" value="CATATPASE"/>
</dbReference>
<keyword evidence="7" id="KW-1278">Translocase</keyword>
<dbReference type="GO" id="GO:0005524">
    <property type="term" value="F:ATP binding"/>
    <property type="evidence" value="ECO:0007669"/>
    <property type="project" value="UniProtKB-KW"/>
</dbReference>
<dbReference type="Gene3D" id="3.40.50.1000">
    <property type="entry name" value="HAD superfamily/HAD-like"/>
    <property type="match status" value="1"/>
</dbReference>
<dbReference type="SUPFAM" id="SSF81660">
    <property type="entry name" value="Metal cation-transporting ATPase, ATP-binding domain N"/>
    <property type="match status" value="1"/>
</dbReference>
<evidence type="ECO:0000256" key="3">
    <source>
        <dbReference type="ARBA" id="ARBA00022692"/>
    </source>
</evidence>
<dbReference type="InterPro" id="IPR008250">
    <property type="entry name" value="ATPase_P-typ_transduc_dom_A_sf"/>
</dbReference>
<keyword evidence="5" id="KW-0547">Nucleotide-binding</keyword>
<evidence type="ECO:0000259" key="11">
    <source>
        <dbReference type="SMART" id="SM00831"/>
    </source>
</evidence>
<dbReference type="SFLD" id="SFLDF00027">
    <property type="entry name" value="p-type_atpase"/>
    <property type="match status" value="1"/>
</dbReference>
<dbReference type="SUPFAM" id="SSF81665">
    <property type="entry name" value="Calcium ATPase, transmembrane domain M"/>
    <property type="match status" value="1"/>
</dbReference>
<feature type="transmembrane region" description="Helical" evidence="10">
    <location>
        <begin position="809"/>
        <end position="833"/>
    </location>
</feature>
<dbReference type="SUPFAM" id="SSF56784">
    <property type="entry name" value="HAD-like"/>
    <property type="match status" value="1"/>
</dbReference>
<dbReference type="GO" id="GO:0015662">
    <property type="term" value="F:P-type ion transporter activity"/>
    <property type="evidence" value="ECO:0007669"/>
    <property type="project" value="UniProtKB-ARBA"/>
</dbReference>
<evidence type="ECO:0000256" key="1">
    <source>
        <dbReference type="ARBA" id="ARBA00004651"/>
    </source>
</evidence>
<dbReference type="Pfam" id="PF00689">
    <property type="entry name" value="Cation_ATPase_C"/>
    <property type="match status" value="1"/>
</dbReference>
<dbReference type="SUPFAM" id="SSF81653">
    <property type="entry name" value="Calcium ATPase, transduction domain A"/>
    <property type="match status" value="1"/>
</dbReference>
<feature type="transmembrane region" description="Helical" evidence="10">
    <location>
        <begin position="886"/>
        <end position="905"/>
    </location>
</feature>
<gene>
    <name evidence="12" type="ORF">HXW94_06545</name>
</gene>
<dbReference type="InterPro" id="IPR044492">
    <property type="entry name" value="P_typ_ATPase_HD_dom"/>
</dbReference>
<dbReference type="InterPro" id="IPR018303">
    <property type="entry name" value="ATPase_P-typ_P_site"/>
</dbReference>
<comment type="caution">
    <text evidence="12">The sequence shown here is derived from an EMBL/GenBank/DDBJ whole genome shotgun (WGS) entry which is preliminary data.</text>
</comment>
<feature type="transmembrane region" description="Helical" evidence="10">
    <location>
        <begin position="737"/>
        <end position="754"/>
    </location>
</feature>
<feature type="transmembrane region" description="Helical" evidence="10">
    <location>
        <begin position="698"/>
        <end position="717"/>
    </location>
</feature>
<evidence type="ECO:0000256" key="6">
    <source>
        <dbReference type="ARBA" id="ARBA00022840"/>
    </source>
</evidence>
<keyword evidence="3 10" id="KW-0812">Transmembrane</keyword>
<dbReference type="Proteomes" id="UP000553343">
    <property type="component" value="Unassembled WGS sequence"/>
</dbReference>
<keyword evidence="8 10" id="KW-1133">Transmembrane helix</keyword>
<protein>
    <submittedName>
        <fullName evidence="12">HAD-IC family P-type ATPase</fullName>
    </submittedName>
</protein>
<name>A0A850T8W3_9BACT</name>
<evidence type="ECO:0000256" key="2">
    <source>
        <dbReference type="ARBA" id="ARBA00022475"/>
    </source>
</evidence>
<dbReference type="InterPro" id="IPR036412">
    <property type="entry name" value="HAD-like_sf"/>
</dbReference>
<dbReference type="PANTHER" id="PTHR42861">
    <property type="entry name" value="CALCIUM-TRANSPORTING ATPASE"/>
    <property type="match status" value="1"/>
</dbReference>
<evidence type="ECO:0000313" key="13">
    <source>
        <dbReference type="Proteomes" id="UP000553343"/>
    </source>
</evidence>
<keyword evidence="9 10" id="KW-0472">Membrane</keyword>
<dbReference type="GO" id="GO:0005886">
    <property type="term" value="C:plasma membrane"/>
    <property type="evidence" value="ECO:0007669"/>
    <property type="project" value="UniProtKB-SubCell"/>
</dbReference>
<dbReference type="FunFam" id="2.70.150.10:FF:000016">
    <property type="entry name" value="Calcium-transporting P-type ATPase putative"/>
    <property type="match status" value="1"/>
</dbReference>
<dbReference type="GO" id="GO:0046872">
    <property type="term" value="F:metal ion binding"/>
    <property type="evidence" value="ECO:0007669"/>
    <property type="project" value="UniProtKB-KW"/>
</dbReference>
<comment type="subcellular location">
    <subcellularLocation>
        <location evidence="1">Cell membrane</location>
        <topology evidence="1">Multi-pass membrane protein</topology>
    </subcellularLocation>
</comment>
<dbReference type="InterPro" id="IPR001757">
    <property type="entry name" value="P_typ_ATPase"/>
</dbReference>
<keyword evidence="13" id="KW-1185">Reference proteome</keyword>
<sequence>MDKDIQPEAIDWHTLEPDRVFTALHSSEAGLTADEVTERLRIHGPNLIRKTKQDGILRLLWRQINNSLIWVLLASGTLAILLGKMTDGLVVLSVVLINAVIGFVQEFKAGQAIEALSGMVPQNAIAIREGKNTTIPASELVPGDVVLLAAGDSVAADMRLISINNLQVEEAALTGESVPVEKNTASVSRDAVIGDRTCMVYSGTLVTTGTATAVVTATGMGTELGRISDMLESTVDLETPLTKKLDEVSTYITIGISVISVVILAIGVKRALDIAIPLGTALKETLIFAIALAVGAIPEGLPAVVTIALAIGVQRMARRNAIIRKLPAVETLGSTTVICSDKTGTLTSNEMTVTELRTLQTRCRINGSDDDPLGSFTIEDRKVAQLPEDIEDLLIKATLCNDATLHQEASGWHITGDPTESALLVAAAKAGISIENADTRFPRLDSIPFSSENQYMATLHGGAEKTIILKGAPEVIVSRCHTAGQTTDDPQQIIAEINRMGSQGMRVLAIAGKQRDPGAPDMLSPDSVKQGFTFLGLIGMIDPPRIEAVEAIKACHHAGIKVKMITGDHRSTALAIGKALNLAVSDQVVTGAELATMDAAILQQTALTTNIFARVAPEHKLRLVRALQKERHIVAMTGDGVNDAPSLKQANIGVAMGITGTAVSKESADIVLADDNFASISAAVEEGRRVYDNLIKSLAFLLPTNLGLALILIYGIMFFPFDPVKKVLLLPMLPTQLLWINLVAAVALALPLAFEVKEPDIMHRPPRNPDAPLFSGFVVFRVVTVSLLMTAGTIVLFTMKYQQELAASIAAPLVLAKSQTMAVTFVILFQIFYMTHCRSLKDSLLKIGFFSNPTVFWGIGVVLALQGLFVYLPLMQRVFHTAPLSFTEIGLTLAAAFIIFPAVSLEKWVRSLMRYSLKDSA</sequence>
<dbReference type="NCBIfam" id="TIGR01494">
    <property type="entry name" value="ATPase_P-type"/>
    <property type="match status" value="3"/>
</dbReference>
<dbReference type="Pfam" id="PF00690">
    <property type="entry name" value="Cation_ATPase_N"/>
    <property type="match status" value="1"/>
</dbReference>
<reference evidence="12 13" key="1">
    <citation type="submission" date="2020-06" db="EMBL/GenBank/DDBJ databases">
        <title>High-quality draft genome of sulfate reducer Desulfobacter latus type strain AcrS2 isolated from marine sediment.</title>
        <authorList>
            <person name="Hoppe M."/>
            <person name="Larsen C.K."/>
            <person name="Marshall I.P.G."/>
            <person name="Schramm A."/>
            <person name="Marietou A.G."/>
        </authorList>
    </citation>
    <scope>NUCLEOTIDE SEQUENCE [LARGE SCALE GENOMIC DNA]</scope>
    <source>
        <strain evidence="12 13">AcRS2</strain>
    </source>
</reference>
<dbReference type="InterPro" id="IPR059000">
    <property type="entry name" value="ATPase_P-type_domA"/>
</dbReference>
<evidence type="ECO:0000256" key="9">
    <source>
        <dbReference type="ARBA" id="ARBA00023136"/>
    </source>
</evidence>
<feature type="transmembrane region" description="Helical" evidence="10">
    <location>
        <begin position="88"/>
        <end position="104"/>
    </location>
</feature>
<keyword evidence="2" id="KW-1003">Cell membrane</keyword>
<proteinExistence type="predicted"/>
<dbReference type="Gene3D" id="3.40.1110.10">
    <property type="entry name" value="Calcium-transporting ATPase, cytoplasmic domain N"/>
    <property type="match status" value="1"/>
</dbReference>
<dbReference type="Gene3D" id="1.20.1110.10">
    <property type="entry name" value="Calcium-transporting ATPase, transmembrane domain"/>
    <property type="match status" value="1"/>
</dbReference>
<dbReference type="GO" id="GO:0019829">
    <property type="term" value="F:ATPase-coupled monoatomic cation transmembrane transporter activity"/>
    <property type="evidence" value="ECO:0007669"/>
    <property type="project" value="UniProtKB-ARBA"/>
</dbReference>